<dbReference type="Gene3D" id="3.30.420.10">
    <property type="entry name" value="Ribonuclease H-like superfamily/Ribonuclease H"/>
    <property type="match status" value="1"/>
</dbReference>
<evidence type="ECO:0000256" key="1">
    <source>
        <dbReference type="SAM" id="MobiDB-lite"/>
    </source>
</evidence>
<name>A0A161M1A7_TRIIF</name>
<proteinExistence type="predicted"/>
<accession>A0A161M1A7</accession>
<feature type="non-terminal residue" evidence="2">
    <location>
        <position position="95"/>
    </location>
</feature>
<feature type="region of interest" description="Disordered" evidence="1">
    <location>
        <begin position="47"/>
        <end position="69"/>
    </location>
</feature>
<protein>
    <submittedName>
        <fullName evidence="2">Transposable element tcb1 transposase</fullName>
    </submittedName>
</protein>
<reference evidence="2" key="2">
    <citation type="journal article" date="2017" name="J. Med. Entomol.">
        <title>Transcriptome Analysis of the Triatoma infestans (Hemiptera: Reduviidae) Integument.</title>
        <authorList>
            <person name="Calderon-Fernandez G.M."/>
            <person name="Moriconi D.E."/>
            <person name="Dulbecco A.B."/>
            <person name="Juarez M.P."/>
        </authorList>
    </citation>
    <scope>NUCLEOTIDE SEQUENCE</scope>
    <source>
        <strain evidence="2">Int1</strain>
        <tissue evidence="2">Integument</tissue>
    </source>
</reference>
<feature type="non-terminal residue" evidence="2">
    <location>
        <position position="1"/>
    </location>
</feature>
<sequence length="95" mass="11136">GTYNALRSICWPSFILLNDNATPHSCVAEYLNATSFRHLVWPAKSPNLNTSNPLEHNKRRVRQRSPHPTNLQELEEWTNLQMLRRFVLFGQFTDQ</sequence>
<dbReference type="InterPro" id="IPR036397">
    <property type="entry name" value="RNaseH_sf"/>
</dbReference>
<dbReference type="EMBL" id="GEMB01007417">
    <property type="protein sequence ID" value="JAR95963.1"/>
    <property type="molecule type" value="Transcribed_RNA"/>
</dbReference>
<dbReference type="AlphaFoldDB" id="A0A161M1A7"/>
<evidence type="ECO:0000313" key="2">
    <source>
        <dbReference type="EMBL" id="JAR95963.1"/>
    </source>
</evidence>
<organism evidence="2">
    <name type="scientific">Triatoma infestans</name>
    <name type="common">Assassin bug</name>
    <dbReference type="NCBI Taxonomy" id="30076"/>
    <lineage>
        <taxon>Eukaryota</taxon>
        <taxon>Metazoa</taxon>
        <taxon>Ecdysozoa</taxon>
        <taxon>Arthropoda</taxon>
        <taxon>Hexapoda</taxon>
        <taxon>Insecta</taxon>
        <taxon>Pterygota</taxon>
        <taxon>Neoptera</taxon>
        <taxon>Paraneoptera</taxon>
        <taxon>Hemiptera</taxon>
        <taxon>Heteroptera</taxon>
        <taxon>Panheteroptera</taxon>
        <taxon>Cimicomorpha</taxon>
        <taxon>Reduviidae</taxon>
        <taxon>Triatominae</taxon>
        <taxon>Triatoma</taxon>
    </lineage>
</organism>
<dbReference type="GO" id="GO:0003676">
    <property type="term" value="F:nucleic acid binding"/>
    <property type="evidence" value="ECO:0007669"/>
    <property type="project" value="InterPro"/>
</dbReference>
<reference evidence="2" key="1">
    <citation type="submission" date="2016-04" db="EMBL/GenBank/DDBJ databases">
        <authorList>
            <person name="Calderon-Fernandez G.M.Sr."/>
        </authorList>
    </citation>
    <scope>NUCLEOTIDE SEQUENCE</scope>
    <source>
        <strain evidence="2">Int1</strain>
        <tissue evidence="2">Integument</tissue>
    </source>
</reference>